<evidence type="ECO:0008006" key="3">
    <source>
        <dbReference type="Google" id="ProtNLM"/>
    </source>
</evidence>
<dbReference type="STRING" id="394193.SAMN04489732_125110"/>
<dbReference type="Proteomes" id="UP000198582">
    <property type="component" value="Unassembled WGS sequence"/>
</dbReference>
<evidence type="ECO:0000313" key="1">
    <source>
        <dbReference type="EMBL" id="SEP53272.1"/>
    </source>
</evidence>
<accession>A0A1H8YMK3</accession>
<protein>
    <recommendedName>
        <fullName evidence="3">Excreted virulence factor EspC, type VII ESX diderm</fullName>
    </recommendedName>
</protein>
<evidence type="ECO:0000313" key="2">
    <source>
        <dbReference type="Proteomes" id="UP000198582"/>
    </source>
</evidence>
<dbReference type="EMBL" id="FOEF01000025">
    <property type="protein sequence ID" value="SEP53272.1"/>
    <property type="molecule type" value="Genomic_DNA"/>
</dbReference>
<dbReference type="OrthoDB" id="3688292at2"/>
<organism evidence="1 2">
    <name type="scientific">Amycolatopsis saalfeldensis</name>
    <dbReference type="NCBI Taxonomy" id="394193"/>
    <lineage>
        <taxon>Bacteria</taxon>
        <taxon>Bacillati</taxon>
        <taxon>Actinomycetota</taxon>
        <taxon>Actinomycetes</taxon>
        <taxon>Pseudonocardiales</taxon>
        <taxon>Pseudonocardiaceae</taxon>
        <taxon>Amycolatopsis</taxon>
    </lineage>
</organism>
<dbReference type="RefSeq" id="WP_091627822.1">
    <property type="nucleotide sequence ID" value="NZ_FOEF01000025.1"/>
</dbReference>
<keyword evidence="2" id="KW-1185">Reference proteome</keyword>
<gene>
    <name evidence="1" type="ORF">SAMN04489732_125110</name>
</gene>
<proteinExistence type="predicted"/>
<dbReference type="AlphaFoldDB" id="A0A1H8YMK3"/>
<name>A0A1H8YMK3_9PSEU</name>
<sequence>MPDGIQTNIDAIAEYTRQLPYYEQEAGKFGAKIDAADVGDQSWGVVGIFAKQGYTDHLADLRSLLNDLKDGVDALTTKLGTAAQMYQGAEDAGKITFGRYEAEIDAVGKPGS</sequence>
<reference evidence="1 2" key="1">
    <citation type="submission" date="2016-10" db="EMBL/GenBank/DDBJ databases">
        <authorList>
            <person name="de Groot N.N."/>
        </authorList>
    </citation>
    <scope>NUCLEOTIDE SEQUENCE [LARGE SCALE GENOMIC DNA]</scope>
    <source>
        <strain evidence="1 2">DSM 44993</strain>
    </source>
</reference>